<name>Q01ND4_SOLUE</name>
<gene>
    <name evidence="3" type="ordered locus">Acid_7942</name>
</gene>
<dbReference type="KEGG" id="sus:Acid_7942"/>
<dbReference type="OrthoDB" id="118202at2"/>
<dbReference type="FunCoup" id="Q01ND4">
    <property type="interactions" value="14"/>
</dbReference>
<dbReference type="GO" id="GO:0015074">
    <property type="term" value="P:DNA integration"/>
    <property type="evidence" value="ECO:0007669"/>
    <property type="project" value="InterPro"/>
</dbReference>
<dbReference type="InterPro" id="IPR002514">
    <property type="entry name" value="Transposase_8"/>
</dbReference>
<dbReference type="PANTHER" id="PTHR46889">
    <property type="entry name" value="TRANSPOSASE INSF FOR INSERTION SEQUENCE IS3B-RELATED"/>
    <property type="match status" value="1"/>
</dbReference>
<feature type="domain" description="Integrase catalytic" evidence="2">
    <location>
        <begin position="218"/>
        <end position="395"/>
    </location>
</feature>
<feature type="coiled-coil region" evidence="1">
    <location>
        <begin position="62"/>
        <end position="89"/>
    </location>
</feature>
<dbReference type="HOGENOM" id="CLU_027402_4_2_0"/>
<dbReference type="AlphaFoldDB" id="Q01ND4"/>
<dbReference type="InterPro" id="IPR050900">
    <property type="entry name" value="Transposase_IS3/IS150/IS904"/>
</dbReference>
<dbReference type="InterPro" id="IPR012337">
    <property type="entry name" value="RNaseH-like_sf"/>
</dbReference>
<dbReference type="Gene3D" id="3.30.420.10">
    <property type="entry name" value="Ribonuclease H-like superfamily/Ribonuclease H"/>
    <property type="match status" value="1"/>
</dbReference>
<dbReference type="STRING" id="234267.Acid_7942"/>
<sequence>MAKMKKWRRHTIEFKRQAVERMKTCENIEALARELKIQRKLLYTWRYQLEGRPEPRHANLGIAAEDRKEKRLREENAKLKSALADKVLEIELFQHALLKLKEARPTAWRLSVYEVIRSMTQEQGKLSIQRMCQLVGVSRAGYYRHWEVVAPDEAEMAARDAIQKVVLAHHRRYGYRRVTAQLHRQGNIINHKRVLRILGEDNLLAIRYRKYIMTTDSRHDYPVYVNLAARMRLTGINQLWIADITYIRLRTEFVYLAIVLDRFSRKAIGWSLDRALAARIAVAALEQAVERRQPPPGVVVHNDQGIQFVCHEFQEVVKAHGMVPSLSRPANPYDNAACESFMKTLKQEEIYCHRYQDFDELSAHVEEFIETYYNRQRLHSALGYRTPEEFERDGISAPNSGTHNAATMLVFTPKEEEGSGGPDSISPR</sequence>
<dbReference type="eggNOG" id="COG2963">
    <property type="taxonomic scope" value="Bacteria"/>
</dbReference>
<evidence type="ECO:0000313" key="3">
    <source>
        <dbReference type="EMBL" id="ABJ88836.1"/>
    </source>
</evidence>
<dbReference type="Pfam" id="PF13333">
    <property type="entry name" value="rve_2"/>
    <property type="match status" value="1"/>
</dbReference>
<dbReference type="InterPro" id="IPR048020">
    <property type="entry name" value="Transpos_IS3"/>
</dbReference>
<evidence type="ECO:0000256" key="1">
    <source>
        <dbReference type="SAM" id="Coils"/>
    </source>
</evidence>
<dbReference type="PANTHER" id="PTHR46889:SF7">
    <property type="entry name" value="TRANSPOSASE FOR INSERTION SEQUENCE ELEMENT IS904"/>
    <property type="match status" value="1"/>
</dbReference>
<dbReference type="Pfam" id="PF01527">
    <property type="entry name" value="HTH_Tnp_1"/>
    <property type="match status" value="1"/>
</dbReference>
<dbReference type="InterPro" id="IPR025948">
    <property type="entry name" value="HTH-like_dom"/>
</dbReference>
<dbReference type="InterPro" id="IPR009057">
    <property type="entry name" value="Homeodomain-like_sf"/>
</dbReference>
<dbReference type="InterPro" id="IPR036397">
    <property type="entry name" value="RNaseH_sf"/>
</dbReference>
<dbReference type="PROSITE" id="PS50994">
    <property type="entry name" value="INTEGRASE"/>
    <property type="match status" value="1"/>
</dbReference>
<dbReference type="GO" id="GO:0006313">
    <property type="term" value="P:DNA transposition"/>
    <property type="evidence" value="ECO:0007669"/>
    <property type="project" value="InterPro"/>
</dbReference>
<organism evidence="3">
    <name type="scientific">Solibacter usitatus (strain Ellin6076)</name>
    <dbReference type="NCBI Taxonomy" id="234267"/>
    <lineage>
        <taxon>Bacteria</taxon>
        <taxon>Pseudomonadati</taxon>
        <taxon>Acidobacteriota</taxon>
        <taxon>Terriglobia</taxon>
        <taxon>Bryobacterales</taxon>
        <taxon>Solibacteraceae</taxon>
        <taxon>Candidatus Solibacter</taxon>
    </lineage>
</organism>
<keyword evidence="1" id="KW-0175">Coiled coil</keyword>
<reference evidence="3" key="1">
    <citation type="submission" date="2006-10" db="EMBL/GenBank/DDBJ databases">
        <title>Complete sequence of Solibacter usitatus Ellin6076.</title>
        <authorList>
            <consortium name="US DOE Joint Genome Institute"/>
            <person name="Copeland A."/>
            <person name="Lucas S."/>
            <person name="Lapidus A."/>
            <person name="Barry K."/>
            <person name="Detter J.C."/>
            <person name="Glavina del Rio T."/>
            <person name="Hammon N."/>
            <person name="Israni S."/>
            <person name="Dalin E."/>
            <person name="Tice H."/>
            <person name="Pitluck S."/>
            <person name="Thompson L.S."/>
            <person name="Brettin T."/>
            <person name="Bruce D."/>
            <person name="Han C."/>
            <person name="Tapia R."/>
            <person name="Gilna P."/>
            <person name="Schmutz J."/>
            <person name="Larimer F."/>
            <person name="Land M."/>
            <person name="Hauser L."/>
            <person name="Kyrpides N."/>
            <person name="Mikhailova N."/>
            <person name="Janssen P.H."/>
            <person name="Kuske C.R."/>
            <person name="Richardson P."/>
        </authorList>
    </citation>
    <scope>NUCLEOTIDE SEQUENCE</scope>
    <source>
        <strain evidence="3">Ellin6076</strain>
    </source>
</reference>
<dbReference type="InterPro" id="IPR001584">
    <property type="entry name" value="Integrase_cat-core"/>
</dbReference>
<dbReference type="NCBIfam" id="NF033516">
    <property type="entry name" value="transpos_IS3"/>
    <property type="match status" value="1"/>
</dbReference>
<dbReference type="GO" id="GO:0004803">
    <property type="term" value="F:transposase activity"/>
    <property type="evidence" value="ECO:0007669"/>
    <property type="project" value="InterPro"/>
</dbReference>
<proteinExistence type="predicted"/>
<dbReference type="Pfam" id="PF13276">
    <property type="entry name" value="HTH_21"/>
    <property type="match status" value="1"/>
</dbReference>
<evidence type="ECO:0000259" key="2">
    <source>
        <dbReference type="PROSITE" id="PS50994"/>
    </source>
</evidence>
<protein>
    <submittedName>
        <fullName evidence="3">Integrase, catalytic region</fullName>
    </submittedName>
</protein>
<dbReference type="Pfam" id="PF00665">
    <property type="entry name" value="rve"/>
    <property type="match status" value="1"/>
</dbReference>
<dbReference type="SUPFAM" id="SSF53098">
    <property type="entry name" value="Ribonuclease H-like"/>
    <property type="match status" value="1"/>
</dbReference>
<dbReference type="Gene3D" id="1.10.10.60">
    <property type="entry name" value="Homeodomain-like"/>
    <property type="match status" value="1"/>
</dbReference>
<dbReference type="InParanoid" id="Q01ND4"/>
<accession>Q01ND4</accession>
<dbReference type="EMBL" id="CP000473">
    <property type="protein sequence ID" value="ABJ88836.1"/>
    <property type="molecule type" value="Genomic_DNA"/>
</dbReference>
<dbReference type="SUPFAM" id="SSF46689">
    <property type="entry name" value="Homeodomain-like"/>
    <property type="match status" value="1"/>
</dbReference>
<dbReference type="eggNOG" id="COG2801">
    <property type="taxonomic scope" value="Bacteria"/>
</dbReference>
<dbReference type="GO" id="GO:0003677">
    <property type="term" value="F:DNA binding"/>
    <property type="evidence" value="ECO:0007669"/>
    <property type="project" value="InterPro"/>
</dbReference>